<feature type="compositionally biased region" description="Basic residues" evidence="1">
    <location>
        <begin position="24"/>
        <end position="33"/>
    </location>
</feature>
<evidence type="ECO:0000313" key="2">
    <source>
        <dbReference type="EMBL" id="KAK2701487.1"/>
    </source>
</evidence>
<name>A0AA88KST2_ARTSF</name>
<keyword evidence="3" id="KW-1185">Reference proteome</keyword>
<feature type="region of interest" description="Disordered" evidence="1">
    <location>
        <begin position="18"/>
        <end position="48"/>
    </location>
</feature>
<feature type="region of interest" description="Disordered" evidence="1">
    <location>
        <begin position="91"/>
        <end position="147"/>
    </location>
</feature>
<proteinExistence type="predicted"/>
<sequence length="147" mass="15680">MSCCQCCKAAASEQEELLPVSKSGNKKWGHCGKKQATLETPSPKTDGAIDVAQSDVSSVNREQDVICSKMNSSSASAESLVSLGPKRQFETASLGSESKHDNTSSESRENHKNGIAVDAKKNPKGFECHVSADNPSRHDITKAIAYP</sequence>
<dbReference type="EMBL" id="JAVRJZ010004509">
    <property type="protein sequence ID" value="KAK2701487.1"/>
    <property type="molecule type" value="Genomic_DNA"/>
</dbReference>
<protein>
    <submittedName>
        <fullName evidence="2">Uncharacterized protein</fullName>
    </submittedName>
</protein>
<organism evidence="2 3">
    <name type="scientific">Artemia franciscana</name>
    <name type="common">Brine shrimp</name>
    <name type="synonym">Artemia sanfranciscana</name>
    <dbReference type="NCBI Taxonomy" id="6661"/>
    <lineage>
        <taxon>Eukaryota</taxon>
        <taxon>Metazoa</taxon>
        <taxon>Ecdysozoa</taxon>
        <taxon>Arthropoda</taxon>
        <taxon>Crustacea</taxon>
        <taxon>Branchiopoda</taxon>
        <taxon>Anostraca</taxon>
        <taxon>Artemiidae</taxon>
        <taxon>Artemia</taxon>
    </lineage>
</organism>
<accession>A0AA88KST2</accession>
<dbReference type="AlphaFoldDB" id="A0AA88KST2"/>
<dbReference type="Proteomes" id="UP001187531">
    <property type="component" value="Unassembled WGS sequence"/>
</dbReference>
<evidence type="ECO:0000313" key="3">
    <source>
        <dbReference type="Proteomes" id="UP001187531"/>
    </source>
</evidence>
<reference evidence="2" key="1">
    <citation type="submission" date="2023-07" db="EMBL/GenBank/DDBJ databases">
        <title>Chromosome-level genome assembly of Artemia franciscana.</title>
        <authorList>
            <person name="Jo E."/>
        </authorList>
    </citation>
    <scope>NUCLEOTIDE SEQUENCE</scope>
    <source>
        <tissue evidence="2">Whole body</tissue>
    </source>
</reference>
<evidence type="ECO:0000256" key="1">
    <source>
        <dbReference type="SAM" id="MobiDB-lite"/>
    </source>
</evidence>
<comment type="caution">
    <text evidence="2">The sequence shown here is derived from an EMBL/GenBank/DDBJ whole genome shotgun (WGS) entry which is preliminary data.</text>
</comment>
<gene>
    <name evidence="2" type="ORF">QYM36_019858</name>
</gene>
<feature type="compositionally biased region" description="Basic and acidic residues" evidence="1">
    <location>
        <begin position="97"/>
        <end position="127"/>
    </location>
</feature>